<keyword evidence="2" id="KW-1185">Reference proteome</keyword>
<dbReference type="Proteomes" id="UP001500307">
    <property type="component" value="Unassembled WGS sequence"/>
</dbReference>
<proteinExistence type="predicted"/>
<dbReference type="EMBL" id="BAABGU010000080">
    <property type="protein sequence ID" value="GAA4581270.1"/>
    <property type="molecule type" value="Genomic_DNA"/>
</dbReference>
<comment type="caution">
    <text evidence="1">The sequence shown here is derived from an EMBL/GenBank/DDBJ whole genome shotgun (WGS) entry which is preliminary data.</text>
</comment>
<protein>
    <submittedName>
        <fullName evidence="1">Uncharacterized protein</fullName>
    </submittedName>
</protein>
<sequence>MSRVHAELDDTGRVSFSMTYAEAIAIREVISFADFDGVLPARDPAETEVVSRLLASLDGLIPELGSDAYSSIVDTAWREINAFE</sequence>
<name>A0ABP8T7M8_9ACTN</name>
<gene>
    <name evidence="1" type="ORF">GCM10023176_61960</name>
</gene>
<accession>A0ABP8T7M8</accession>
<evidence type="ECO:0000313" key="1">
    <source>
        <dbReference type="EMBL" id="GAA4581270.1"/>
    </source>
</evidence>
<organism evidence="1 2">
    <name type="scientific">Micromonospora coerulea</name>
    <dbReference type="NCBI Taxonomy" id="47856"/>
    <lineage>
        <taxon>Bacteria</taxon>
        <taxon>Bacillati</taxon>
        <taxon>Actinomycetota</taxon>
        <taxon>Actinomycetes</taxon>
        <taxon>Micromonosporales</taxon>
        <taxon>Micromonosporaceae</taxon>
        <taxon>Micromonospora</taxon>
    </lineage>
</organism>
<reference evidence="2" key="1">
    <citation type="journal article" date="2019" name="Int. J. Syst. Evol. Microbiol.">
        <title>The Global Catalogue of Microorganisms (GCM) 10K type strain sequencing project: providing services to taxonomists for standard genome sequencing and annotation.</title>
        <authorList>
            <consortium name="The Broad Institute Genomics Platform"/>
            <consortium name="The Broad Institute Genome Sequencing Center for Infectious Disease"/>
            <person name="Wu L."/>
            <person name="Ma J."/>
        </authorList>
    </citation>
    <scope>NUCLEOTIDE SEQUENCE [LARGE SCALE GENOMIC DNA]</scope>
    <source>
        <strain evidence="2">JCM 3175</strain>
    </source>
</reference>
<evidence type="ECO:0000313" key="2">
    <source>
        <dbReference type="Proteomes" id="UP001500307"/>
    </source>
</evidence>